<feature type="region of interest" description="Disordered" evidence="3">
    <location>
        <begin position="61"/>
        <end position="101"/>
    </location>
</feature>
<dbReference type="OrthoDB" id="10251809at2759"/>
<dbReference type="Proteomes" id="UP000247498">
    <property type="component" value="Unassembled WGS sequence"/>
</dbReference>
<dbReference type="STRING" id="307507.A0A2V0PCF4"/>
<dbReference type="Pfam" id="PF24681">
    <property type="entry name" value="Kelch_KLHDC2_KLHL20_DRC7"/>
    <property type="match status" value="1"/>
</dbReference>
<dbReference type="InterPro" id="IPR015915">
    <property type="entry name" value="Kelch-typ_b-propeller"/>
</dbReference>
<sequence>MWSPCVASASDAGVVQLGRFGHSATLLLSADSGSDSDSSSGSGDAACPLVVAYGGVAAAPARTSTSGAGADGQPQPQPPQQQPQQAQQQQQQQQQQQPPQRALGDVVVFNAAAGAWFPPCAAPPPPPDGAAAGPGPRAFHSAAALGGGALAVFGGHILTLEAGSGRRRRVFFDDLWLLESDGWSWRRVELAPSSPAPPKRDMACLASLGAGRLLLFGGRSEQQRALGDAWLFDAGTASWTQLQPEGPAPPPRKMAALAPLPPPRPGAPSGAAVLFGGERDSGLLDDAWLLQLQPQPAAAEGASPPAAAAAAAVAARWVQLRLKGGGPSSRFGHALVAVASPPDSAAGAAPPASAGDAPASGRVFVFGGCVDSSAFPFLSRSYAQTAELWCADLAANTWVHIQPEGSPPPADGDSAAAAAPPPWPCERMCHTLTPLPDGRVLLLGGRCREGIRDDAWWFVPPKNLPSLATAAAPGAAAAQTGASSGGGMAERVGRPGSQASLFQALLQPLRPRDAPAATPPPAPPPAAAISPLSGSTASSPRRLSSQPQFDSSPSLVRLESAGGGPSGSGGGSGGTAAAAAAAARQPAFPQPQALAQLHAAGAGLLQAAGSRDWSDLRSVIRNPAAALSSLSSLTTRLGSQLQPGLEALSSRLGPAALLDYANNTNLGARLAAIGGAQPGGAAAPLAPLRAQMGLLPAPGAGLAAGGGADWEWGGAAGGPGGGGGGHIEALARLGRQLLGSSSDDGAAGGGEDEEGQLAAEVLVSAARQRLMAVEPGELPLGQLRLLAADYAALAGYGLEQRLLSRAGQGASGGGGGGEPGWPTDGLLCSVQAGRLRLADVAALQRSYEHLLSSEEA</sequence>
<evidence type="ECO:0000313" key="5">
    <source>
        <dbReference type="Proteomes" id="UP000247498"/>
    </source>
</evidence>
<feature type="compositionally biased region" description="Low complexity" evidence="3">
    <location>
        <begin position="575"/>
        <end position="584"/>
    </location>
</feature>
<dbReference type="PANTHER" id="PTHR46093:SF13">
    <property type="entry name" value="RAB9 EFFECTOR PROTEIN WITH KELCH MOTIFS"/>
    <property type="match status" value="1"/>
</dbReference>
<proteinExistence type="predicted"/>
<keyword evidence="2" id="KW-0677">Repeat</keyword>
<gene>
    <name evidence="4" type="ORF">Rsub_08564</name>
</gene>
<name>A0A2V0PCF4_9CHLO</name>
<feature type="compositionally biased region" description="Pro residues" evidence="3">
    <location>
        <begin position="517"/>
        <end position="526"/>
    </location>
</feature>
<evidence type="ECO:0000256" key="1">
    <source>
        <dbReference type="ARBA" id="ARBA00022441"/>
    </source>
</evidence>
<dbReference type="SUPFAM" id="SSF117281">
    <property type="entry name" value="Kelch motif"/>
    <property type="match status" value="1"/>
</dbReference>
<dbReference type="EMBL" id="BDRX01000066">
    <property type="protein sequence ID" value="GBF95583.1"/>
    <property type="molecule type" value="Genomic_DNA"/>
</dbReference>
<feature type="compositionally biased region" description="Gly residues" evidence="3">
    <location>
        <begin position="561"/>
        <end position="574"/>
    </location>
</feature>
<evidence type="ECO:0000256" key="2">
    <source>
        <dbReference type="ARBA" id="ARBA00022737"/>
    </source>
</evidence>
<comment type="caution">
    <text evidence="4">The sequence shown here is derived from an EMBL/GenBank/DDBJ whole genome shotgun (WGS) entry which is preliminary data.</text>
</comment>
<accession>A0A2V0PCF4</accession>
<feature type="compositionally biased region" description="Low complexity" evidence="3">
    <location>
        <begin position="82"/>
        <end position="100"/>
    </location>
</feature>
<dbReference type="AlphaFoldDB" id="A0A2V0PCF4"/>
<dbReference type="Gene3D" id="2.120.10.80">
    <property type="entry name" value="Kelch-type beta propeller"/>
    <property type="match status" value="3"/>
</dbReference>
<organism evidence="4 5">
    <name type="scientific">Raphidocelis subcapitata</name>
    <dbReference type="NCBI Taxonomy" id="307507"/>
    <lineage>
        <taxon>Eukaryota</taxon>
        <taxon>Viridiplantae</taxon>
        <taxon>Chlorophyta</taxon>
        <taxon>core chlorophytes</taxon>
        <taxon>Chlorophyceae</taxon>
        <taxon>CS clade</taxon>
        <taxon>Sphaeropleales</taxon>
        <taxon>Selenastraceae</taxon>
        <taxon>Raphidocelis</taxon>
    </lineage>
</organism>
<dbReference type="PANTHER" id="PTHR46093">
    <property type="entry name" value="ACYL-COA-BINDING DOMAIN-CONTAINING PROTEIN 5"/>
    <property type="match status" value="1"/>
</dbReference>
<dbReference type="InParanoid" id="A0A2V0PCF4"/>
<reference evidence="4 5" key="1">
    <citation type="journal article" date="2018" name="Sci. Rep.">
        <title>Raphidocelis subcapitata (=Pseudokirchneriella subcapitata) provides an insight into genome evolution and environmental adaptations in the Sphaeropleales.</title>
        <authorList>
            <person name="Suzuki S."/>
            <person name="Yamaguchi H."/>
            <person name="Nakajima N."/>
            <person name="Kawachi M."/>
        </authorList>
    </citation>
    <scope>NUCLEOTIDE SEQUENCE [LARGE SCALE GENOMIC DNA]</scope>
    <source>
        <strain evidence="4 5">NIES-35</strain>
    </source>
</reference>
<evidence type="ECO:0000256" key="3">
    <source>
        <dbReference type="SAM" id="MobiDB-lite"/>
    </source>
</evidence>
<feature type="compositionally biased region" description="Polar residues" evidence="3">
    <location>
        <begin position="532"/>
        <end position="554"/>
    </location>
</feature>
<keyword evidence="1" id="KW-0880">Kelch repeat</keyword>
<protein>
    <submittedName>
        <fullName evidence="4">Uncharacterized protein</fullName>
    </submittedName>
</protein>
<evidence type="ECO:0000313" key="4">
    <source>
        <dbReference type="EMBL" id="GBF95583.1"/>
    </source>
</evidence>
<feature type="region of interest" description="Disordered" evidence="3">
    <location>
        <begin position="511"/>
        <end position="584"/>
    </location>
</feature>
<keyword evidence="5" id="KW-1185">Reference proteome</keyword>